<dbReference type="Pfam" id="PF13458">
    <property type="entry name" value="Peripla_BP_6"/>
    <property type="match status" value="1"/>
</dbReference>
<keyword evidence="4" id="KW-0029">Amino-acid transport</keyword>
<keyword evidence="8" id="KW-1185">Reference proteome</keyword>
<evidence type="ECO:0000259" key="6">
    <source>
        <dbReference type="Pfam" id="PF13458"/>
    </source>
</evidence>
<dbReference type="PANTHER" id="PTHR47235:SF1">
    <property type="entry name" value="BLR6548 PROTEIN"/>
    <property type="match status" value="1"/>
</dbReference>
<dbReference type="InterPro" id="IPR000709">
    <property type="entry name" value="Leu_Ile_Val-bd"/>
</dbReference>
<dbReference type="CDD" id="cd06343">
    <property type="entry name" value="PBP1_ABC_ligand_binding-like"/>
    <property type="match status" value="1"/>
</dbReference>
<evidence type="ECO:0000256" key="4">
    <source>
        <dbReference type="ARBA" id="ARBA00022970"/>
    </source>
</evidence>
<evidence type="ECO:0000256" key="1">
    <source>
        <dbReference type="ARBA" id="ARBA00010062"/>
    </source>
</evidence>
<feature type="domain" description="Leucine-binding protein" evidence="6">
    <location>
        <begin position="32"/>
        <end position="381"/>
    </location>
</feature>
<dbReference type="InterPro" id="IPR028082">
    <property type="entry name" value="Peripla_BP_I"/>
</dbReference>
<sequence>MKTKWVVLLLTLLMAAGFAFTASAEVGVTDDEIVIGSHLDLSGPIAGWGTQAKLGMEMRAKECNDAGGIHGRKIRLVIEDNAYDPKKAIMVTNKLIARDKVFMFVGNMGSPTAGATKPLISGKKIPQIFPITAASLFFDPYDRYSFGGWVPYYDQVRAAVKWFVENKGYTKIGMMYQDDEMGHIMMKGLKDQLAVHGLEVAAAESYKRGATDFSSQMAKLKKADVELVCLGTVIRETVGGVKEAKKLNWDVDMVCFSPGYNSYVVGLCLKAGFSPDGLYATGQSNYVYPDSELESIREFCKKHKEWYGKDPDLPTSAGWGGMDYFIKVAEKAGPDLTREKWIDTAESYGVYKDPIFGGVDVEFTSEQHQGAFDAILSQVKNNKFVKIADVSFRD</sequence>
<dbReference type="RefSeq" id="WP_073476437.1">
    <property type="nucleotide sequence ID" value="NZ_FQZU01000015.1"/>
</dbReference>
<dbReference type="STRING" id="1121393.SAMN02745216_02586"/>
<dbReference type="PANTHER" id="PTHR47235">
    <property type="entry name" value="BLR6548 PROTEIN"/>
    <property type="match status" value="1"/>
</dbReference>
<evidence type="ECO:0000256" key="2">
    <source>
        <dbReference type="ARBA" id="ARBA00022448"/>
    </source>
</evidence>
<evidence type="ECO:0000256" key="3">
    <source>
        <dbReference type="ARBA" id="ARBA00022729"/>
    </source>
</evidence>
<proteinExistence type="inferred from homology"/>
<dbReference type="GO" id="GO:0006865">
    <property type="term" value="P:amino acid transport"/>
    <property type="evidence" value="ECO:0007669"/>
    <property type="project" value="UniProtKB-KW"/>
</dbReference>
<feature type="signal peptide" evidence="5">
    <location>
        <begin position="1"/>
        <end position="24"/>
    </location>
</feature>
<gene>
    <name evidence="7" type="ORF">SAMN02745216_02586</name>
</gene>
<protein>
    <submittedName>
        <fullName evidence="7">Amino acid/amide ABC transporter substrate-binding protein, HAAT family</fullName>
    </submittedName>
</protein>
<dbReference type="SUPFAM" id="SSF53822">
    <property type="entry name" value="Periplasmic binding protein-like I"/>
    <property type="match status" value="1"/>
</dbReference>
<name>A0A1M6NH99_9BACT</name>
<keyword evidence="2" id="KW-0813">Transport</keyword>
<evidence type="ECO:0000313" key="8">
    <source>
        <dbReference type="Proteomes" id="UP000183994"/>
    </source>
</evidence>
<accession>A0A1M6NH99</accession>
<dbReference type="Proteomes" id="UP000183994">
    <property type="component" value="Unassembled WGS sequence"/>
</dbReference>
<keyword evidence="3 5" id="KW-0732">Signal</keyword>
<dbReference type="Gene3D" id="3.40.50.2300">
    <property type="match status" value="2"/>
</dbReference>
<dbReference type="InterPro" id="IPR028081">
    <property type="entry name" value="Leu-bd"/>
</dbReference>
<organism evidence="7 8">
    <name type="scientific">Desulfatibacillum alkenivorans DSM 16219</name>
    <dbReference type="NCBI Taxonomy" id="1121393"/>
    <lineage>
        <taxon>Bacteria</taxon>
        <taxon>Pseudomonadati</taxon>
        <taxon>Thermodesulfobacteriota</taxon>
        <taxon>Desulfobacteria</taxon>
        <taxon>Desulfobacterales</taxon>
        <taxon>Desulfatibacillaceae</taxon>
        <taxon>Desulfatibacillum</taxon>
    </lineage>
</organism>
<comment type="similarity">
    <text evidence="1">Belongs to the leucine-binding protein family.</text>
</comment>
<dbReference type="AlphaFoldDB" id="A0A1M6NH99"/>
<dbReference type="PRINTS" id="PR00337">
    <property type="entry name" value="LEUILEVALBP"/>
</dbReference>
<dbReference type="EMBL" id="FQZU01000015">
    <property type="protein sequence ID" value="SHJ95057.1"/>
    <property type="molecule type" value="Genomic_DNA"/>
</dbReference>
<evidence type="ECO:0000256" key="5">
    <source>
        <dbReference type="SAM" id="SignalP"/>
    </source>
</evidence>
<dbReference type="OrthoDB" id="9777352at2"/>
<feature type="chain" id="PRO_5013110585" evidence="5">
    <location>
        <begin position="25"/>
        <end position="394"/>
    </location>
</feature>
<evidence type="ECO:0000313" key="7">
    <source>
        <dbReference type="EMBL" id="SHJ95057.1"/>
    </source>
</evidence>
<reference evidence="8" key="1">
    <citation type="submission" date="2016-11" db="EMBL/GenBank/DDBJ databases">
        <authorList>
            <person name="Varghese N."/>
            <person name="Submissions S."/>
        </authorList>
    </citation>
    <scope>NUCLEOTIDE SEQUENCE [LARGE SCALE GENOMIC DNA]</scope>
    <source>
        <strain evidence="8">DSM 16219</strain>
    </source>
</reference>